<reference evidence="2 3" key="1">
    <citation type="journal article" date="2011" name="Stand. Genomic Sci.">
        <title>Complete genome of the onion pathogen Enterobacter cloacae EcWSU1.</title>
        <authorList>
            <person name="Humann J.L."/>
            <person name="Wildung M."/>
            <person name="Cheng C.H."/>
            <person name="Lee T."/>
            <person name="Stewart J.E."/>
            <person name="Drew J.C."/>
            <person name="Triplett E.W."/>
            <person name="Main D."/>
            <person name="Schroeder B.K."/>
        </authorList>
    </citation>
    <scope>NUCLEOTIDE SEQUENCE [LARGE SCALE GENOMIC DNA]</scope>
    <source>
        <strain evidence="2 3">EcWSU1</strain>
    </source>
</reference>
<evidence type="ECO:0000313" key="2">
    <source>
        <dbReference type="EMBL" id="AEW74263.1"/>
    </source>
</evidence>
<organism evidence="2 3">
    <name type="scientific">Enterobacter ludwigii</name>
    <dbReference type="NCBI Taxonomy" id="299767"/>
    <lineage>
        <taxon>Bacteria</taxon>
        <taxon>Pseudomonadati</taxon>
        <taxon>Pseudomonadota</taxon>
        <taxon>Gammaproteobacteria</taxon>
        <taxon>Enterobacterales</taxon>
        <taxon>Enterobacteriaceae</taxon>
        <taxon>Enterobacter</taxon>
        <taxon>Enterobacter cloacae complex</taxon>
    </lineage>
</organism>
<dbReference type="PANTHER" id="PTHR48094:SF12">
    <property type="entry name" value="PARKINSON DISEASE PROTEIN 7 HOMOLOG"/>
    <property type="match status" value="1"/>
</dbReference>
<sequence length="199" mass="21591">MKHCFILFQSLRSMMAKVAVLLAPGFEEAEAIITIDILRRLNIDVETLACAQLRAVVSYHNIPMVADSTLSERSDSLYDAIVLPGGPQGSANLAADPQVIRFISAHDARGKLICPICSAAARVLGGNGLLRGRRYVCSGDLWETVKDGEYVDAPVVQDKNLLSGKGLGHAFDFALALAARLLGDETPVRDHADHIYYAW</sequence>
<dbReference type="InterPro" id="IPR002818">
    <property type="entry name" value="DJ-1/PfpI"/>
</dbReference>
<evidence type="ECO:0000259" key="1">
    <source>
        <dbReference type="Pfam" id="PF01965"/>
    </source>
</evidence>
<dbReference type="FunFam" id="3.40.50.880:FF:000048">
    <property type="entry name" value="DJ-1 family protein"/>
    <property type="match status" value="1"/>
</dbReference>
<dbReference type="InterPro" id="IPR006287">
    <property type="entry name" value="DJ-1"/>
</dbReference>
<dbReference type="NCBIfam" id="TIGR01383">
    <property type="entry name" value="not_thiJ"/>
    <property type="match status" value="1"/>
</dbReference>
<gene>
    <name evidence="2" type="primary">yajL</name>
    <name evidence="2" type="ORF">EcWSU1_02831</name>
</gene>
<accession>G8LH57</accession>
<dbReference type="Gene3D" id="3.40.50.880">
    <property type="match status" value="1"/>
</dbReference>
<dbReference type="InterPro" id="IPR029062">
    <property type="entry name" value="Class_I_gatase-like"/>
</dbReference>
<dbReference type="EMBL" id="CP002886">
    <property type="protein sequence ID" value="AEW74263.1"/>
    <property type="molecule type" value="Genomic_DNA"/>
</dbReference>
<dbReference type="SUPFAM" id="SSF52317">
    <property type="entry name" value="Class I glutamine amidotransferase-like"/>
    <property type="match status" value="1"/>
</dbReference>
<name>G8LH57_9ENTR</name>
<dbReference type="HOGENOM" id="CLU_000445_44_2_6"/>
<dbReference type="eggNOG" id="COG0693">
    <property type="taxonomic scope" value="Bacteria"/>
</dbReference>
<protein>
    <submittedName>
        <fullName evidence="2">Chaperone protein YajL</fullName>
    </submittedName>
</protein>
<dbReference type="PANTHER" id="PTHR48094">
    <property type="entry name" value="PROTEIN/NUCLEIC ACID DEGLYCASE DJ-1-RELATED"/>
    <property type="match status" value="1"/>
</dbReference>
<evidence type="ECO:0000313" key="3">
    <source>
        <dbReference type="Proteomes" id="UP000007838"/>
    </source>
</evidence>
<dbReference type="CDD" id="cd03135">
    <property type="entry name" value="GATase1_DJ-1"/>
    <property type="match status" value="1"/>
</dbReference>
<dbReference type="InterPro" id="IPR050325">
    <property type="entry name" value="Prot/Nucl_acid_deglycase"/>
</dbReference>
<proteinExistence type="predicted"/>
<feature type="domain" description="DJ-1/PfpI" evidence="1">
    <location>
        <begin position="16"/>
        <end position="178"/>
    </location>
</feature>
<dbReference type="KEGG" id="eec:EcWSU1_02831"/>
<dbReference type="GO" id="GO:0005737">
    <property type="term" value="C:cytoplasm"/>
    <property type="evidence" value="ECO:0007669"/>
    <property type="project" value="TreeGrafter"/>
</dbReference>
<dbReference type="AlphaFoldDB" id="G8LH57"/>
<dbReference type="Pfam" id="PF01965">
    <property type="entry name" value="DJ-1_PfpI"/>
    <property type="match status" value="1"/>
</dbReference>
<dbReference type="Proteomes" id="UP000007838">
    <property type="component" value="Chromosome"/>
</dbReference>